<dbReference type="GO" id="GO:0004105">
    <property type="term" value="F:choline-phosphate cytidylyltransferase activity"/>
    <property type="evidence" value="ECO:0007669"/>
    <property type="project" value="InterPro"/>
</dbReference>
<dbReference type="PANTHER" id="PTHR10739">
    <property type="entry name" value="CYTIDYLYLTRANSFERASE"/>
    <property type="match status" value="1"/>
</dbReference>
<reference evidence="2 3" key="1">
    <citation type="journal article" date="2018" name="Front. Plant Sci.">
        <title>Red Clover (Trifolium pratense) and Zigzag Clover (T. medium) - A Picture of Genomic Similarities and Differences.</title>
        <authorList>
            <person name="Dluhosova J."/>
            <person name="Istvanek J."/>
            <person name="Nedelnik J."/>
            <person name="Repkova J."/>
        </authorList>
    </citation>
    <scope>NUCLEOTIDE SEQUENCE [LARGE SCALE GENOMIC DNA]</scope>
    <source>
        <strain evidence="3">cv. 10/8</strain>
        <tissue evidence="2">Leaf</tissue>
    </source>
</reference>
<protein>
    <submittedName>
        <fullName evidence="2">Choline-phosphate cytidylyltransferase 1-like</fullName>
    </submittedName>
</protein>
<sequence>MHRNEWVENADRMVAGFLEMFEEGCHKMGTAICDRIQESLRGQQSNDDSVLLQNGKDDDDEEYYDDEEDSDEEYFEEYFDNNELNPQINAKDMNKT</sequence>
<dbReference type="InterPro" id="IPR045049">
    <property type="entry name" value="Pcy1-like"/>
</dbReference>
<evidence type="ECO:0000313" key="3">
    <source>
        <dbReference type="Proteomes" id="UP000265520"/>
    </source>
</evidence>
<feature type="region of interest" description="Disordered" evidence="1">
    <location>
        <begin position="42"/>
        <end position="73"/>
    </location>
</feature>
<feature type="compositionally biased region" description="Polar residues" evidence="1">
    <location>
        <begin position="42"/>
        <end position="52"/>
    </location>
</feature>
<organism evidence="2 3">
    <name type="scientific">Trifolium medium</name>
    <dbReference type="NCBI Taxonomy" id="97028"/>
    <lineage>
        <taxon>Eukaryota</taxon>
        <taxon>Viridiplantae</taxon>
        <taxon>Streptophyta</taxon>
        <taxon>Embryophyta</taxon>
        <taxon>Tracheophyta</taxon>
        <taxon>Spermatophyta</taxon>
        <taxon>Magnoliopsida</taxon>
        <taxon>eudicotyledons</taxon>
        <taxon>Gunneridae</taxon>
        <taxon>Pentapetalae</taxon>
        <taxon>rosids</taxon>
        <taxon>fabids</taxon>
        <taxon>Fabales</taxon>
        <taxon>Fabaceae</taxon>
        <taxon>Papilionoideae</taxon>
        <taxon>50 kb inversion clade</taxon>
        <taxon>NPAAA clade</taxon>
        <taxon>Hologalegina</taxon>
        <taxon>IRL clade</taxon>
        <taxon>Trifolieae</taxon>
        <taxon>Trifolium</taxon>
    </lineage>
</organism>
<feature type="compositionally biased region" description="Acidic residues" evidence="1">
    <location>
        <begin position="57"/>
        <end position="73"/>
    </location>
</feature>
<keyword evidence="3" id="KW-1185">Reference proteome</keyword>
<evidence type="ECO:0000256" key="1">
    <source>
        <dbReference type="SAM" id="MobiDB-lite"/>
    </source>
</evidence>
<dbReference type="AlphaFoldDB" id="A0A392PWC6"/>
<comment type="caution">
    <text evidence="2">The sequence shown here is derived from an EMBL/GenBank/DDBJ whole genome shotgun (WGS) entry which is preliminary data.</text>
</comment>
<name>A0A392PWC6_9FABA</name>
<proteinExistence type="predicted"/>
<dbReference type="Proteomes" id="UP000265520">
    <property type="component" value="Unassembled WGS sequence"/>
</dbReference>
<evidence type="ECO:0000313" key="2">
    <source>
        <dbReference type="EMBL" id="MCI15987.1"/>
    </source>
</evidence>
<keyword evidence="2" id="KW-0808">Transferase</keyword>
<dbReference type="PANTHER" id="PTHR10739:SF64">
    <property type="entry name" value="CHOLINE-PHOSPHATE CYTIDYLYLTRANSFERASE"/>
    <property type="match status" value="1"/>
</dbReference>
<keyword evidence="2" id="KW-0548">Nucleotidyltransferase</keyword>
<dbReference type="EMBL" id="LXQA010098898">
    <property type="protein sequence ID" value="MCI15987.1"/>
    <property type="molecule type" value="Genomic_DNA"/>
</dbReference>
<accession>A0A392PWC6</accession>
<dbReference type="GO" id="GO:0031210">
    <property type="term" value="F:phosphatidylcholine binding"/>
    <property type="evidence" value="ECO:0007669"/>
    <property type="project" value="TreeGrafter"/>
</dbReference>